<gene>
    <name evidence="1" type="ORF">LIER_17001</name>
</gene>
<protein>
    <submittedName>
        <fullName evidence="1">Uncharacterized protein</fullName>
    </submittedName>
</protein>
<keyword evidence="2" id="KW-1185">Reference proteome</keyword>
<organism evidence="1 2">
    <name type="scientific">Lithospermum erythrorhizon</name>
    <name type="common">Purple gromwell</name>
    <name type="synonym">Lithospermum officinale var. erythrorhizon</name>
    <dbReference type="NCBI Taxonomy" id="34254"/>
    <lineage>
        <taxon>Eukaryota</taxon>
        <taxon>Viridiplantae</taxon>
        <taxon>Streptophyta</taxon>
        <taxon>Embryophyta</taxon>
        <taxon>Tracheophyta</taxon>
        <taxon>Spermatophyta</taxon>
        <taxon>Magnoliopsida</taxon>
        <taxon>eudicotyledons</taxon>
        <taxon>Gunneridae</taxon>
        <taxon>Pentapetalae</taxon>
        <taxon>asterids</taxon>
        <taxon>lamiids</taxon>
        <taxon>Boraginales</taxon>
        <taxon>Boraginaceae</taxon>
        <taxon>Boraginoideae</taxon>
        <taxon>Lithospermeae</taxon>
        <taxon>Lithospermum</taxon>
    </lineage>
</organism>
<name>A0AAV3QAQ8_LITER</name>
<proteinExistence type="predicted"/>
<evidence type="ECO:0000313" key="1">
    <source>
        <dbReference type="EMBL" id="GAA0160451.1"/>
    </source>
</evidence>
<reference evidence="1 2" key="1">
    <citation type="submission" date="2024-01" db="EMBL/GenBank/DDBJ databases">
        <title>The complete chloroplast genome sequence of Lithospermum erythrorhizon: insights into the phylogenetic relationship among Boraginaceae species and the maternal lineages of purple gromwells.</title>
        <authorList>
            <person name="Okada T."/>
            <person name="Watanabe K."/>
        </authorList>
    </citation>
    <scope>NUCLEOTIDE SEQUENCE [LARGE SCALE GENOMIC DNA]</scope>
</reference>
<dbReference type="Proteomes" id="UP001454036">
    <property type="component" value="Unassembled WGS sequence"/>
</dbReference>
<comment type="caution">
    <text evidence="1">The sequence shown here is derived from an EMBL/GenBank/DDBJ whole genome shotgun (WGS) entry which is preliminary data.</text>
</comment>
<dbReference type="EMBL" id="BAABME010003889">
    <property type="protein sequence ID" value="GAA0160451.1"/>
    <property type="molecule type" value="Genomic_DNA"/>
</dbReference>
<sequence>MYGNKNELARVQKGCDIELQKRRDFYHRLMPWMDLDRFYKQMTYFGDGNALQVHWMSLSKVGQSFVVRYNVVLVSYGSLGGITCISIIVPDGVGPPESTCVLGHLSGAIYFVLV</sequence>
<accession>A0AAV3QAQ8</accession>
<evidence type="ECO:0000313" key="2">
    <source>
        <dbReference type="Proteomes" id="UP001454036"/>
    </source>
</evidence>
<dbReference type="AlphaFoldDB" id="A0AAV3QAQ8"/>